<accession>B8C4T1</accession>
<sequence>MAPQPPKQSSNKTTTWADQAQGFESPSKQHTAWGRIDGDETAEASHPQGNTGRNGNHYASLDETQTDGDETATTNFIRVLVRASLDETQTDGDETAEASHPQGNTGRNGNRYASLDETQTDGDETATTNFIRVLVRASLDETQTDGDETAEASHPQGNTGRNGNRYASLDETQTDGDETATTNFIRVLVRASLDETQTDGDETAEASHPQGNTGRNGNRYASLDETQTDGDETATTNFIRVLVHASLDEKRTDGDETTTTNFIRVLVPLLQVPAEFRRM</sequence>
<dbReference type="EMBL" id="CM000643">
    <property type="protein sequence ID" value="EED91379.1"/>
    <property type="molecule type" value="Genomic_DNA"/>
</dbReference>
<gene>
    <name evidence="2" type="ORF">THAPSDRAFT_6604</name>
</gene>
<name>B8C4T1_THAPS</name>
<evidence type="ECO:0000256" key="1">
    <source>
        <dbReference type="SAM" id="MobiDB-lite"/>
    </source>
</evidence>
<dbReference type="RefSeq" id="XP_002291272.1">
    <property type="nucleotide sequence ID" value="XM_002291236.1"/>
</dbReference>
<dbReference type="Proteomes" id="UP000001449">
    <property type="component" value="Chromosome 6"/>
</dbReference>
<evidence type="ECO:0000313" key="2">
    <source>
        <dbReference type="EMBL" id="EED91379.1"/>
    </source>
</evidence>
<dbReference type="KEGG" id="tps:THAPSDRAFT_6604"/>
<evidence type="ECO:0000313" key="3">
    <source>
        <dbReference type="Proteomes" id="UP000001449"/>
    </source>
</evidence>
<feature type="region of interest" description="Disordered" evidence="1">
    <location>
        <begin position="87"/>
        <end position="127"/>
    </location>
</feature>
<dbReference type="HOGENOM" id="CLU_999218_0_0_1"/>
<organism evidence="2 3">
    <name type="scientific">Thalassiosira pseudonana</name>
    <name type="common">Marine diatom</name>
    <name type="synonym">Cyclotella nana</name>
    <dbReference type="NCBI Taxonomy" id="35128"/>
    <lineage>
        <taxon>Eukaryota</taxon>
        <taxon>Sar</taxon>
        <taxon>Stramenopiles</taxon>
        <taxon>Ochrophyta</taxon>
        <taxon>Bacillariophyta</taxon>
        <taxon>Coscinodiscophyceae</taxon>
        <taxon>Thalassiosirophycidae</taxon>
        <taxon>Thalassiosirales</taxon>
        <taxon>Thalassiosiraceae</taxon>
        <taxon>Thalassiosira</taxon>
    </lineage>
</organism>
<reference evidence="2 3" key="2">
    <citation type="journal article" date="2008" name="Nature">
        <title>The Phaeodactylum genome reveals the evolutionary history of diatom genomes.</title>
        <authorList>
            <person name="Bowler C."/>
            <person name="Allen A.E."/>
            <person name="Badger J.H."/>
            <person name="Grimwood J."/>
            <person name="Jabbari K."/>
            <person name="Kuo A."/>
            <person name="Maheswari U."/>
            <person name="Martens C."/>
            <person name="Maumus F."/>
            <person name="Otillar R.P."/>
            <person name="Rayko E."/>
            <person name="Salamov A."/>
            <person name="Vandepoele K."/>
            <person name="Beszteri B."/>
            <person name="Gruber A."/>
            <person name="Heijde M."/>
            <person name="Katinka M."/>
            <person name="Mock T."/>
            <person name="Valentin K."/>
            <person name="Verret F."/>
            <person name="Berges J.A."/>
            <person name="Brownlee C."/>
            <person name="Cadoret J.P."/>
            <person name="Chiovitti A."/>
            <person name="Choi C.J."/>
            <person name="Coesel S."/>
            <person name="De Martino A."/>
            <person name="Detter J.C."/>
            <person name="Durkin C."/>
            <person name="Falciatore A."/>
            <person name="Fournet J."/>
            <person name="Haruta M."/>
            <person name="Huysman M.J."/>
            <person name="Jenkins B.D."/>
            <person name="Jiroutova K."/>
            <person name="Jorgensen R.E."/>
            <person name="Joubert Y."/>
            <person name="Kaplan A."/>
            <person name="Kroger N."/>
            <person name="Kroth P.G."/>
            <person name="La Roche J."/>
            <person name="Lindquist E."/>
            <person name="Lommer M."/>
            <person name="Martin-Jezequel V."/>
            <person name="Lopez P.J."/>
            <person name="Lucas S."/>
            <person name="Mangogna M."/>
            <person name="McGinnis K."/>
            <person name="Medlin L.K."/>
            <person name="Montsant A."/>
            <person name="Oudot-Le Secq M.P."/>
            <person name="Napoli C."/>
            <person name="Obornik M."/>
            <person name="Parker M.S."/>
            <person name="Petit J.L."/>
            <person name="Porcel B.M."/>
            <person name="Poulsen N."/>
            <person name="Robison M."/>
            <person name="Rychlewski L."/>
            <person name="Rynearson T.A."/>
            <person name="Schmutz J."/>
            <person name="Shapiro H."/>
            <person name="Siaut M."/>
            <person name="Stanley M."/>
            <person name="Sussman M.R."/>
            <person name="Taylor A.R."/>
            <person name="Vardi A."/>
            <person name="von Dassow P."/>
            <person name="Vyverman W."/>
            <person name="Willis A."/>
            <person name="Wyrwicz L.S."/>
            <person name="Rokhsar D.S."/>
            <person name="Weissenbach J."/>
            <person name="Armbrust E.V."/>
            <person name="Green B.R."/>
            <person name="Van de Peer Y."/>
            <person name="Grigoriev I.V."/>
        </authorList>
    </citation>
    <scope>NUCLEOTIDE SEQUENCE [LARGE SCALE GENOMIC DNA]</scope>
    <source>
        <strain evidence="2 3">CCMP1335</strain>
    </source>
</reference>
<dbReference type="InParanoid" id="B8C4T1"/>
<feature type="region of interest" description="Disordered" evidence="1">
    <location>
        <begin position="1"/>
        <end position="72"/>
    </location>
</feature>
<dbReference type="AlphaFoldDB" id="B8C4T1"/>
<reference evidence="2 3" key="1">
    <citation type="journal article" date="2004" name="Science">
        <title>The genome of the diatom Thalassiosira pseudonana: ecology, evolution, and metabolism.</title>
        <authorList>
            <person name="Armbrust E.V."/>
            <person name="Berges J.A."/>
            <person name="Bowler C."/>
            <person name="Green B.R."/>
            <person name="Martinez D."/>
            <person name="Putnam N.H."/>
            <person name="Zhou S."/>
            <person name="Allen A.E."/>
            <person name="Apt K.E."/>
            <person name="Bechner M."/>
            <person name="Brzezinski M.A."/>
            <person name="Chaal B.K."/>
            <person name="Chiovitti A."/>
            <person name="Davis A.K."/>
            <person name="Demarest M.S."/>
            <person name="Detter J.C."/>
            <person name="Glavina T."/>
            <person name="Goodstein D."/>
            <person name="Hadi M.Z."/>
            <person name="Hellsten U."/>
            <person name="Hildebrand M."/>
            <person name="Jenkins B.D."/>
            <person name="Jurka J."/>
            <person name="Kapitonov V.V."/>
            <person name="Kroger N."/>
            <person name="Lau W.W."/>
            <person name="Lane T.W."/>
            <person name="Larimer F.W."/>
            <person name="Lippmeier J.C."/>
            <person name="Lucas S."/>
            <person name="Medina M."/>
            <person name="Montsant A."/>
            <person name="Obornik M."/>
            <person name="Parker M.S."/>
            <person name="Palenik B."/>
            <person name="Pazour G.J."/>
            <person name="Richardson P.M."/>
            <person name="Rynearson T.A."/>
            <person name="Saito M.A."/>
            <person name="Schwartz D.C."/>
            <person name="Thamatrakoln K."/>
            <person name="Valentin K."/>
            <person name="Vardi A."/>
            <person name="Wilkerson F.P."/>
            <person name="Rokhsar D.S."/>
        </authorList>
    </citation>
    <scope>NUCLEOTIDE SEQUENCE [LARGE SCALE GENOMIC DNA]</scope>
    <source>
        <strain evidence="2 3">CCMP1335</strain>
    </source>
</reference>
<keyword evidence="3" id="KW-1185">Reference proteome</keyword>
<dbReference type="PaxDb" id="35128-Thaps6604"/>
<proteinExistence type="predicted"/>
<feature type="region of interest" description="Disordered" evidence="1">
    <location>
        <begin position="195"/>
        <end position="230"/>
    </location>
</feature>
<feature type="region of interest" description="Disordered" evidence="1">
    <location>
        <begin position="141"/>
        <end position="181"/>
    </location>
</feature>
<feature type="compositionally biased region" description="Polar residues" evidence="1">
    <location>
        <begin position="7"/>
        <end position="30"/>
    </location>
</feature>
<protein>
    <submittedName>
        <fullName evidence="2">Uncharacterized protein</fullName>
    </submittedName>
</protein>
<dbReference type="GeneID" id="7446374"/>